<comment type="caution">
    <text evidence="1">The sequence shown here is derived from an EMBL/GenBank/DDBJ whole genome shotgun (WGS) entry which is preliminary data.</text>
</comment>
<reference evidence="2" key="1">
    <citation type="journal article" date="2019" name="Int. J. Syst. Evol. Microbiol.">
        <title>The Global Catalogue of Microorganisms (GCM) 10K type strain sequencing project: providing services to taxonomists for standard genome sequencing and annotation.</title>
        <authorList>
            <consortium name="The Broad Institute Genomics Platform"/>
            <consortium name="The Broad Institute Genome Sequencing Center for Infectious Disease"/>
            <person name="Wu L."/>
            <person name="Ma J."/>
        </authorList>
    </citation>
    <scope>NUCLEOTIDE SEQUENCE [LARGE SCALE GENOMIC DNA]</scope>
    <source>
        <strain evidence="2">CCTCC AB 2017081</strain>
    </source>
</reference>
<proteinExistence type="predicted"/>
<keyword evidence="2" id="KW-1185">Reference proteome</keyword>
<dbReference type="EMBL" id="JBHRZG010000010">
    <property type="protein sequence ID" value="MFC3833362.1"/>
    <property type="molecule type" value="Genomic_DNA"/>
</dbReference>
<gene>
    <name evidence="1" type="ORF">ACFOSB_10875</name>
</gene>
<evidence type="ECO:0000313" key="1">
    <source>
        <dbReference type="EMBL" id="MFC3833362.1"/>
    </source>
</evidence>
<organism evidence="1 2">
    <name type="scientific">Deinococcus rufus</name>
    <dbReference type="NCBI Taxonomy" id="2136097"/>
    <lineage>
        <taxon>Bacteria</taxon>
        <taxon>Thermotogati</taxon>
        <taxon>Deinococcota</taxon>
        <taxon>Deinococci</taxon>
        <taxon>Deinococcales</taxon>
        <taxon>Deinococcaceae</taxon>
        <taxon>Deinococcus</taxon>
    </lineage>
</organism>
<accession>A0ABV7Z9G9</accession>
<evidence type="ECO:0000313" key="2">
    <source>
        <dbReference type="Proteomes" id="UP001595803"/>
    </source>
</evidence>
<dbReference type="Proteomes" id="UP001595803">
    <property type="component" value="Unassembled WGS sequence"/>
</dbReference>
<name>A0ABV7Z9G9_9DEIO</name>
<protein>
    <submittedName>
        <fullName evidence="1">Uncharacterized protein</fullName>
    </submittedName>
</protein>
<dbReference type="RefSeq" id="WP_295814683.1">
    <property type="nucleotide sequence ID" value="NZ_JBHRZG010000010.1"/>
</dbReference>
<sequence length="61" mass="6714">MSRPKRSYVPTEALFDAARRAADRLGHLSRDPDVRREAGNVAQAVGKLLDAIRKAGQTPKQ</sequence>